<gene>
    <name evidence="1" type="ORF">DSTB1V02_LOCUS8668</name>
</gene>
<evidence type="ECO:0000313" key="2">
    <source>
        <dbReference type="Proteomes" id="UP000677054"/>
    </source>
</evidence>
<dbReference type="Proteomes" id="UP000677054">
    <property type="component" value="Unassembled WGS sequence"/>
</dbReference>
<protein>
    <submittedName>
        <fullName evidence="1">Uncharacterized protein</fullName>
    </submittedName>
</protein>
<feature type="non-terminal residue" evidence="1">
    <location>
        <position position="1"/>
    </location>
</feature>
<sequence length="176" mass="19555">MREVIVYKLYLVTITKSWVRGPTWPPSGRAESSDLVRQETCSILFDEILKESDVDWVNCACCWLTTSLDLEEPRPCKDGEGKLESLLCLSLGSLGSWSEPAGGDHDTTKTNVGLTISARLWAEDIIASICEGRRSQGLHVSDAALTFLLYWEAFQSCYVLQGCGLRTSLPAYVKEE</sequence>
<dbReference type="AlphaFoldDB" id="A0A7R8XJI4"/>
<organism evidence="1">
    <name type="scientific">Darwinula stevensoni</name>
    <dbReference type="NCBI Taxonomy" id="69355"/>
    <lineage>
        <taxon>Eukaryota</taxon>
        <taxon>Metazoa</taxon>
        <taxon>Ecdysozoa</taxon>
        <taxon>Arthropoda</taxon>
        <taxon>Crustacea</taxon>
        <taxon>Oligostraca</taxon>
        <taxon>Ostracoda</taxon>
        <taxon>Podocopa</taxon>
        <taxon>Podocopida</taxon>
        <taxon>Darwinulocopina</taxon>
        <taxon>Darwinuloidea</taxon>
        <taxon>Darwinulidae</taxon>
        <taxon>Darwinula</taxon>
    </lineage>
</organism>
<keyword evidence="2" id="KW-1185">Reference proteome</keyword>
<dbReference type="EMBL" id="CAJPEV010002030">
    <property type="protein sequence ID" value="CAG0895371.1"/>
    <property type="molecule type" value="Genomic_DNA"/>
</dbReference>
<reference evidence="1" key="1">
    <citation type="submission" date="2020-11" db="EMBL/GenBank/DDBJ databases">
        <authorList>
            <person name="Tran Van P."/>
        </authorList>
    </citation>
    <scope>NUCLEOTIDE SEQUENCE</scope>
</reference>
<evidence type="ECO:0000313" key="1">
    <source>
        <dbReference type="EMBL" id="CAD7248861.1"/>
    </source>
</evidence>
<name>A0A7R8XJI4_9CRUS</name>
<dbReference type="EMBL" id="LR901547">
    <property type="protein sequence ID" value="CAD7248861.1"/>
    <property type="molecule type" value="Genomic_DNA"/>
</dbReference>
<accession>A0A7R8XJI4</accession>
<proteinExistence type="predicted"/>